<dbReference type="Pfam" id="PF00324">
    <property type="entry name" value="AA_permease"/>
    <property type="match status" value="1"/>
</dbReference>
<comment type="subcellular location">
    <subcellularLocation>
        <location evidence="1">Membrane</location>
        <topology evidence="1">Multi-pass membrane protein</topology>
    </subcellularLocation>
</comment>
<feature type="transmembrane region" description="Helical" evidence="6">
    <location>
        <begin position="55"/>
        <end position="75"/>
    </location>
</feature>
<dbReference type="InterPro" id="IPR004841">
    <property type="entry name" value="AA-permease/SLC12A_dom"/>
</dbReference>
<dbReference type="Gene3D" id="1.20.1740.10">
    <property type="entry name" value="Amino acid/polyamine transporter I"/>
    <property type="match status" value="1"/>
</dbReference>
<dbReference type="PIRSF" id="PIRSF006060">
    <property type="entry name" value="AA_transporter"/>
    <property type="match status" value="1"/>
</dbReference>
<evidence type="ECO:0000259" key="7">
    <source>
        <dbReference type="Pfam" id="PF00324"/>
    </source>
</evidence>
<reference evidence="8" key="1">
    <citation type="submission" date="2021-03" db="EMBL/GenBank/DDBJ databases">
        <title>The complete genome sequence of Acetobacter sp. TBRC 12339.</title>
        <authorList>
            <person name="Charoenyingcharoen P."/>
            <person name="Yukphan P."/>
        </authorList>
    </citation>
    <scope>NUCLEOTIDE SEQUENCE</scope>
    <source>
        <strain evidence="8">TBRC 12339</strain>
    </source>
</reference>
<comment type="caution">
    <text evidence="8">The sequence shown here is derived from an EMBL/GenBank/DDBJ whole genome shotgun (WGS) entry which is preliminary data.</text>
</comment>
<feature type="transmembrane region" description="Helical" evidence="6">
    <location>
        <begin position="130"/>
        <end position="151"/>
    </location>
</feature>
<keyword evidence="9" id="KW-1185">Reference proteome</keyword>
<feature type="transmembrane region" description="Helical" evidence="6">
    <location>
        <begin position="340"/>
        <end position="360"/>
    </location>
</feature>
<feature type="transmembrane region" description="Helical" evidence="6">
    <location>
        <begin position="400"/>
        <end position="422"/>
    </location>
</feature>
<dbReference type="AlphaFoldDB" id="A0A939KRN4"/>
<keyword evidence="3 6" id="KW-0812">Transmembrane</keyword>
<proteinExistence type="predicted"/>
<feature type="transmembrane region" description="Helical" evidence="6">
    <location>
        <begin position="28"/>
        <end position="49"/>
    </location>
</feature>
<keyword evidence="2" id="KW-0813">Transport</keyword>
<feature type="transmembrane region" description="Helical" evidence="6">
    <location>
        <begin position="87"/>
        <end position="110"/>
    </location>
</feature>
<dbReference type="RefSeq" id="WP_207846223.1">
    <property type="nucleotide sequence ID" value="NZ_JAFVMH010000004.1"/>
</dbReference>
<keyword evidence="5 6" id="KW-0472">Membrane</keyword>
<evidence type="ECO:0000256" key="5">
    <source>
        <dbReference type="ARBA" id="ARBA00023136"/>
    </source>
</evidence>
<accession>A0A939KRN4</accession>
<feature type="transmembrane region" description="Helical" evidence="6">
    <location>
        <begin position="429"/>
        <end position="447"/>
    </location>
</feature>
<evidence type="ECO:0000256" key="1">
    <source>
        <dbReference type="ARBA" id="ARBA00004141"/>
    </source>
</evidence>
<name>A0A939KRN4_9PROT</name>
<dbReference type="PANTHER" id="PTHR43495">
    <property type="entry name" value="GABA PERMEASE"/>
    <property type="match status" value="1"/>
</dbReference>
<dbReference type="Proteomes" id="UP000664073">
    <property type="component" value="Unassembled WGS sequence"/>
</dbReference>
<feature type="transmembrane region" description="Helical" evidence="6">
    <location>
        <begin position="248"/>
        <end position="267"/>
    </location>
</feature>
<evidence type="ECO:0000256" key="4">
    <source>
        <dbReference type="ARBA" id="ARBA00022989"/>
    </source>
</evidence>
<organism evidence="8 9">
    <name type="scientific">Acetobacter garciniae</name>
    <dbReference type="NCBI Taxonomy" id="2817435"/>
    <lineage>
        <taxon>Bacteria</taxon>
        <taxon>Pseudomonadati</taxon>
        <taxon>Pseudomonadota</taxon>
        <taxon>Alphaproteobacteria</taxon>
        <taxon>Acetobacterales</taxon>
        <taxon>Acetobacteraceae</taxon>
        <taxon>Acetobacter</taxon>
    </lineage>
</organism>
<evidence type="ECO:0000256" key="2">
    <source>
        <dbReference type="ARBA" id="ARBA00022448"/>
    </source>
</evidence>
<dbReference type="EMBL" id="JAFVMH010000004">
    <property type="protein sequence ID" value="MBO1325571.1"/>
    <property type="molecule type" value="Genomic_DNA"/>
</dbReference>
<dbReference type="GO" id="GO:0016020">
    <property type="term" value="C:membrane"/>
    <property type="evidence" value="ECO:0007669"/>
    <property type="project" value="UniProtKB-SubCell"/>
</dbReference>
<evidence type="ECO:0000313" key="9">
    <source>
        <dbReference type="Proteomes" id="UP000664073"/>
    </source>
</evidence>
<protein>
    <submittedName>
        <fullName evidence="8">Amino acid permease</fullName>
    </submittedName>
</protein>
<feature type="domain" description="Amino acid permease/ SLC12A" evidence="7">
    <location>
        <begin position="27"/>
        <end position="421"/>
    </location>
</feature>
<feature type="transmembrane region" description="Helical" evidence="6">
    <location>
        <begin position="163"/>
        <end position="183"/>
    </location>
</feature>
<feature type="transmembrane region" description="Helical" evidence="6">
    <location>
        <begin position="367"/>
        <end position="388"/>
    </location>
</feature>
<dbReference type="PANTHER" id="PTHR43495:SF5">
    <property type="entry name" value="GAMMA-AMINOBUTYRIC ACID PERMEASE"/>
    <property type="match status" value="1"/>
</dbReference>
<keyword evidence="4 6" id="KW-1133">Transmembrane helix</keyword>
<dbReference type="GO" id="GO:0055085">
    <property type="term" value="P:transmembrane transport"/>
    <property type="evidence" value="ECO:0007669"/>
    <property type="project" value="InterPro"/>
</dbReference>
<evidence type="ECO:0000313" key="8">
    <source>
        <dbReference type="EMBL" id="MBO1325571.1"/>
    </source>
</evidence>
<gene>
    <name evidence="8" type="ORF">J2D77_10450</name>
</gene>
<evidence type="ECO:0000256" key="3">
    <source>
        <dbReference type="ARBA" id="ARBA00022692"/>
    </source>
</evidence>
<sequence length="453" mass="49724">MTYRPDQNADNILDASPDFEKPLGGRHVTMIALGGMIGIGLLVGSGAGIRQAGPSVLISILYAGLLVFLVMKTLSEQMRVDPGRGSFLYYIGAGNGAWSVFVSGWLYWLYWVMVMAVEALGGGEILQPYVSSPVWLTALLLIVFVTAINIISTRLFGEIEFILTLFKITFIVCFCLICIWFLASDFYTIKNAFGVNLIGKPFFPNGIRATLYSVPIIMFTMAGSEVITLTTKDTDCSSEQLAWLSRLVGIRMAGFYLLPIFFVLLILPSNSLQPGQSPFAAAFKNMGFDYMVIVINAVIVLTLVSCLNSSIYISSRVLVSLESASHAPRIFMGKEAGSPFHAILMCSLVSMTMVLFAFFVSSRAFDFLLNSSGCVVLIVYFLITTSFLRCVKTRNDVVSSYSVIGAFIAALMIFGTSICLFFDENMRAEAVVCGILVTGTYFFYRLYMAPAKI</sequence>
<evidence type="ECO:0000256" key="6">
    <source>
        <dbReference type="SAM" id="Phobius"/>
    </source>
</evidence>
<feature type="transmembrane region" description="Helical" evidence="6">
    <location>
        <begin position="288"/>
        <end position="313"/>
    </location>
</feature>